<sequence>MQKLLIDENLSPSLIGQANDKGFVCSHVNYLGLTGRKDWELKAAILDGDWTFITNNGVDFRGPAKKPGSQGVYANISLHAGLICIDAPGGLNMESQKRLFDLVLFNLEEHATLTNQVLQVTLSPDGSVELSRYGMPASI</sequence>
<organism evidence="3">
    <name type="scientific">Granulicella tundricola (strain ATCC BAA-1859 / DSM 23138 / MP5ACTX9)</name>
    <dbReference type="NCBI Taxonomy" id="1198114"/>
    <lineage>
        <taxon>Bacteria</taxon>
        <taxon>Pseudomonadati</taxon>
        <taxon>Acidobacteriota</taxon>
        <taxon>Terriglobia</taxon>
        <taxon>Terriglobales</taxon>
        <taxon>Acidobacteriaceae</taxon>
        <taxon>Granulicella</taxon>
    </lineage>
</organism>
<gene>
    <name evidence="2" type="ordered locus">AciX9_3105</name>
</gene>
<dbReference type="KEGG" id="acm:AciX9_3105"/>
<dbReference type="InterPro" id="IPR041049">
    <property type="entry name" value="DUF5615"/>
</dbReference>
<dbReference type="EMBL" id="CP002480">
    <property type="protein sequence ID" value="ADW70122.1"/>
    <property type="molecule type" value="Genomic_DNA"/>
</dbReference>
<dbReference type="PaxDb" id="1198114-AciX9_3105"/>
<dbReference type="AlphaFoldDB" id="E8X0T8"/>
<feature type="domain" description="DUF5615" evidence="1">
    <location>
        <begin position="3"/>
        <end position="62"/>
    </location>
</feature>
<dbReference type="eggNOG" id="COG4634">
    <property type="taxonomic scope" value="Bacteria"/>
</dbReference>
<keyword evidence="3" id="KW-1185">Reference proteome</keyword>
<proteinExistence type="predicted"/>
<name>E8X0T8_GRATM</name>
<dbReference type="RefSeq" id="WP_013581436.1">
    <property type="nucleotide sequence ID" value="NC_015064.1"/>
</dbReference>
<reference evidence="3" key="1">
    <citation type="submission" date="2011-01" db="EMBL/GenBank/DDBJ databases">
        <title>Complete sequence of chromosome of Acidobacterium sp. MP5ACTX9.</title>
        <authorList>
            <consortium name="US DOE Joint Genome Institute"/>
            <person name="Lucas S."/>
            <person name="Copeland A."/>
            <person name="Lapidus A."/>
            <person name="Cheng J.-F."/>
            <person name="Goodwin L."/>
            <person name="Pitluck S."/>
            <person name="Teshima H."/>
            <person name="Detter J.C."/>
            <person name="Han C."/>
            <person name="Tapia R."/>
            <person name="Land M."/>
            <person name="Hauser L."/>
            <person name="Kyrpides N."/>
            <person name="Ivanova N."/>
            <person name="Ovchinnikova G."/>
            <person name="Pagani I."/>
            <person name="Rawat S.R."/>
            <person name="Mannisto M."/>
            <person name="Haggblom M.M."/>
            <person name="Woyke T."/>
        </authorList>
    </citation>
    <scope>NUCLEOTIDE SEQUENCE [LARGE SCALE GENOMIC DNA]</scope>
    <source>
        <strain evidence="3">MP5ACTX9</strain>
    </source>
</reference>
<dbReference type="OrthoDB" id="122897at2"/>
<evidence type="ECO:0000313" key="3">
    <source>
        <dbReference type="Proteomes" id="UP000000343"/>
    </source>
</evidence>
<protein>
    <recommendedName>
        <fullName evidence="1">DUF5615 domain-containing protein</fullName>
    </recommendedName>
</protein>
<dbReference type="Pfam" id="PF18480">
    <property type="entry name" value="DUF5615"/>
    <property type="match status" value="1"/>
</dbReference>
<dbReference type="HOGENOM" id="CLU_141039_0_0_0"/>
<evidence type="ECO:0000259" key="1">
    <source>
        <dbReference type="Pfam" id="PF18480"/>
    </source>
</evidence>
<accession>E8X0T8</accession>
<evidence type="ECO:0000313" key="2">
    <source>
        <dbReference type="EMBL" id="ADW70122.1"/>
    </source>
</evidence>
<dbReference type="Proteomes" id="UP000000343">
    <property type="component" value="Chromosome"/>
</dbReference>